<evidence type="ECO:0000313" key="2">
    <source>
        <dbReference type="Proteomes" id="UP000479710"/>
    </source>
</evidence>
<dbReference type="Proteomes" id="UP000479710">
    <property type="component" value="Unassembled WGS sequence"/>
</dbReference>
<evidence type="ECO:0000313" key="1">
    <source>
        <dbReference type="EMBL" id="KAF0900167.1"/>
    </source>
</evidence>
<proteinExistence type="predicted"/>
<gene>
    <name evidence="1" type="ORF">E2562_027536</name>
</gene>
<sequence>MKKKGMMLAKVKKITFTRSQTEFGDYSSRLAKPLAQTQSRDGQKPPIMKMACRKRKVDSMTVTRSG</sequence>
<protein>
    <submittedName>
        <fullName evidence="1">Uncharacterized protein</fullName>
    </submittedName>
</protein>
<keyword evidence="2" id="KW-1185">Reference proteome</keyword>
<name>A0A6G1CJF5_9ORYZ</name>
<organism evidence="1 2">
    <name type="scientific">Oryza meyeriana var. granulata</name>
    <dbReference type="NCBI Taxonomy" id="110450"/>
    <lineage>
        <taxon>Eukaryota</taxon>
        <taxon>Viridiplantae</taxon>
        <taxon>Streptophyta</taxon>
        <taxon>Embryophyta</taxon>
        <taxon>Tracheophyta</taxon>
        <taxon>Spermatophyta</taxon>
        <taxon>Magnoliopsida</taxon>
        <taxon>Liliopsida</taxon>
        <taxon>Poales</taxon>
        <taxon>Poaceae</taxon>
        <taxon>BOP clade</taxon>
        <taxon>Oryzoideae</taxon>
        <taxon>Oryzeae</taxon>
        <taxon>Oryzinae</taxon>
        <taxon>Oryza</taxon>
        <taxon>Oryza meyeriana</taxon>
    </lineage>
</organism>
<accession>A0A6G1CJF5</accession>
<dbReference type="AlphaFoldDB" id="A0A6G1CJF5"/>
<reference evidence="1 2" key="1">
    <citation type="submission" date="2019-11" db="EMBL/GenBank/DDBJ databases">
        <title>Whole genome sequence of Oryza granulata.</title>
        <authorList>
            <person name="Li W."/>
        </authorList>
    </citation>
    <scope>NUCLEOTIDE SEQUENCE [LARGE SCALE GENOMIC DNA]</scope>
    <source>
        <strain evidence="2">cv. Menghai</strain>
        <tissue evidence="1">Leaf</tissue>
    </source>
</reference>
<comment type="caution">
    <text evidence="1">The sequence shown here is derived from an EMBL/GenBank/DDBJ whole genome shotgun (WGS) entry which is preliminary data.</text>
</comment>
<dbReference type="EMBL" id="SPHZ02000009">
    <property type="protein sequence ID" value="KAF0900167.1"/>
    <property type="molecule type" value="Genomic_DNA"/>
</dbReference>